<dbReference type="PROSITE" id="PS50102">
    <property type="entry name" value="RRM"/>
    <property type="match status" value="4"/>
</dbReference>
<feature type="compositionally biased region" description="Basic residues" evidence="6">
    <location>
        <begin position="716"/>
        <end position="726"/>
    </location>
</feature>
<dbReference type="FunFam" id="3.30.70.330:FF:000406">
    <property type="entry name" value="Related to Nucleolar protein NOP4"/>
    <property type="match status" value="1"/>
</dbReference>
<dbReference type="CDD" id="cd12677">
    <property type="entry name" value="RRM4_Nop4p"/>
    <property type="match status" value="1"/>
</dbReference>
<dbReference type="SUPFAM" id="SSF54928">
    <property type="entry name" value="RNA-binding domain, RBD"/>
    <property type="match status" value="3"/>
</dbReference>
<dbReference type="PANTHER" id="PTHR48039:SF5">
    <property type="entry name" value="RNA-BINDING PROTEIN 28"/>
    <property type="match status" value="1"/>
</dbReference>
<feature type="compositionally biased region" description="Basic and acidic residues" evidence="6">
    <location>
        <begin position="118"/>
        <end position="150"/>
    </location>
</feature>
<comment type="caution">
    <text evidence="8">The sequence shown here is derived from an EMBL/GenBank/DDBJ whole genome shotgun (WGS) entry which is preliminary data.</text>
</comment>
<feature type="region of interest" description="Disordered" evidence="6">
    <location>
        <begin position="648"/>
        <end position="726"/>
    </location>
</feature>
<name>A0A9P4IRB9_9PEZI</name>
<feature type="region of interest" description="Disordered" evidence="6">
    <location>
        <begin position="237"/>
        <end position="261"/>
    </location>
</feature>
<dbReference type="InterPro" id="IPR035979">
    <property type="entry name" value="RBD_domain_sf"/>
</dbReference>
<keyword evidence="9" id="KW-1185">Reference proteome</keyword>
<evidence type="ECO:0000259" key="7">
    <source>
        <dbReference type="PROSITE" id="PS50102"/>
    </source>
</evidence>
<dbReference type="InterPro" id="IPR034809">
    <property type="entry name" value="Nop4_RRM4"/>
</dbReference>
<feature type="domain" description="RRM" evidence="7">
    <location>
        <begin position="41"/>
        <end position="119"/>
    </location>
</feature>
<dbReference type="CDD" id="cd12676">
    <property type="entry name" value="RRM3_Nop4p"/>
    <property type="match status" value="1"/>
</dbReference>
<dbReference type="GO" id="GO:0003729">
    <property type="term" value="F:mRNA binding"/>
    <property type="evidence" value="ECO:0007669"/>
    <property type="project" value="TreeGrafter"/>
</dbReference>
<dbReference type="EMBL" id="ML978122">
    <property type="protein sequence ID" value="KAF2102841.1"/>
    <property type="molecule type" value="Genomic_DNA"/>
</dbReference>
<dbReference type="SMART" id="SM00360">
    <property type="entry name" value="RRM"/>
    <property type="match status" value="4"/>
</dbReference>
<keyword evidence="4" id="KW-0539">Nucleus</keyword>
<feature type="domain" description="RRM" evidence="7">
    <location>
        <begin position="496"/>
        <end position="642"/>
    </location>
</feature>
<evidence type="ECO:0000256" key="5">
    <source>
        <dbReference type="PROSITE-ProRule" id="PRU00176"/>
    </source>
</evidence>
<feature type="compositionally biased region" description="Basic residues" evidence="6">
    <location>
        <begin position="675"/>
        <end position="687"/>
    </location>
</feature>
<evidence type="ECO:0000313" key="8">
    <source>
        <dbReference type="EMBL" id="KAF2102841.1"/>
    </source>
</evidence>
<evidence type="ECO:0000313" key="9">
    <source>
        <dbReference type="Proteomes" id="UP000799772"/>
    </source>
</evidence>
<gene>
    <name evidence="8" type="ORF">NA57DRAFT_63637</name>
</gene>
<accession>A0A9P4IRB9</accession>
<sequence length="782" mass="87658">MSEGATDTSDVPKDTINALDKNVKPAENPSEELDQPSEQRRSVFVRSLPQETTNEALAEHFSQSYPIKHAFAVLDRPTKKCKGYGFVTFTEAEDAQQACREFDRSEFLGKTIRVELAQPRHRDEEAGKTGDPDHTAARSSGEHKGREEQQPPRLIVRNLPWSIKEPEQLVNLFRSYGKIKHAAVPKKRSGEMIGFGIVLIRGRKNAEKAIAGINGKEVDGRTLAVDWAVDRDTWEKTKGAEVADEDEPAEQEAAKDGLEQDEAMSDAEEELMDVDDLENVSADGAVSADEDADLEEADDALSEEEDDQEDTGDGTTLFIRNLPFVCTDEDLYDHFRQFGPLRYARVVLDPNTERSRGTGFVCFFNKEDCETCLKGAPRGLAVPAHKQTEAQAKSTSVLQDENLDPSGRYTLEGRVLQITQAVGKSEASRLTEEGSQRRNARDNDKRRLFLLSEGTIQQSSPLYQKLSPSEIAMREASVKQRRTLIQSNPSLHLSFTRLSIRNIPRSITSKDLKALARDAVVGFAKDVKAGVRQPLSKEELYRDFEKMKEADKDRRVKSKGIVKQAKVVFEGREGTKVKEVDGAGRSRGYGFIEYYTHRSALMGLRWLNGHAVGKNGAKRSASITPDEAQDRKKRLIVEFAIENAQVVGRRKEKEAKAQGNGSEVGNREKKDNRVPIKKQRSGKRKRSGKDDTSVDEQQSSSHKDTASETKDDKLAKRNRIIAKKRAMRRFSNEQDWRIKSSTSTLTSQYGHSNQSRTGLFELFVGARRYQQKTASAHLHQSS</sequence>
<comment type="subcellular location">
    <subcellularLocation>
        <location evidence="1">Nucleus</location>
    </subcellularLocation>
</comment>
<dbReference type="InterPro" id="IPR012677">
    <property type="entry name" value="Nucleotide-bd_a/b_plait_sf"/>
</dbReference>
<evidence type="ECO:0000256" key="4">
    <source>
        <dbReference type="ARBA" id="ARBA00023242"/>
    </source>
</evidence>
<dbReference type="InterPro" id="IPR051945">
    <property type="entry name" value="RRM_MRD1_RNA_proc_ribogen"/>
</dbReference>
<dbReference type="OrthoDB" id="267048at2759"/>
<keyword evidence="2" id="KW-0677">Repeat</keyword>
<organism evidence="8 9">
    <name type="scientific">Rhizodiscina lignyota</name>
    <dbReference type="NCBI Taxonomy" id="1504668"/>
    <lineage>
        <taxon>Eukaryota</taxon>
        <taxon>Fungi</taxon>
        <taxon>Dikarya</taxon>
        <taxon>Ascomycota</taxon>
        <taxon>Pezizomycotina</taxon>
        <taxon>Dothideomycetes</taxon>
        <taxon>Pleosporomycetidae</taxon>
        <taxon>Aulographales</taxon>
        <taxon>Rhizodiscinaceae</taxon>
        <taxon>Rhizodiscina</taxon>
    </lineage>
</organism>
<dbReference type="PANTHER" id="PTHR48039">
    <property type="entry name" value="RNA-BINDING MOTIF PROTEIN 14B"/>
    <property type="match status" value="1"/>
</dbReference>
<dbReference type="InterPro" id="IPR034808">
    <property type="entry name" value="Nop4p_RRM3"/>
</dbReference>
<dbReference type="Gene3D" id="3.30.70.330">
    <property type="match status" value="4"/>
</dbReference>
<proteinExistence type="predicted"/>
<evidence type="ECO:0000256" key="2">
    <source>
        <dbReference type="ARBA" id="ARBA00022737"/>
    </source>
</evidence>
<evidence type="ECO:0000256" key="1">
    <source>
        <dbReference type="ARBA" id="ARBA00004123"/>
    </source>
</evidence>
<feature type="compositionally biased region" description="Acidic residues" evidence="6">
    <location>
        <begin position="288"/>
        <end position="312"/>
    </location>
</feature>
<dbReference type="GO" id="GO:0005730">
    <property type="term" value="C:nucleolus"/>
    <property type="evidence" value="ECO:0007669"/>
    <property type="project" value="TreeGrafter"/>
</dbReference>
<dbReference type="Pfam" id="PF00076">
    <property type="entry name" value="RRM_1"/>
    <property type="match status" value="3"/>
</dbReference>
<keyword evidence="3 5" id="KW-0694">RNA-binding</keyword>
<dbReference type="AlphaFoldDB" id="A0A9P4IRB9"/>
<reference evidence="8" key="1">
    <citation type="journal article" date="2020" name="Stud. Mycol.">
        <title>101 Dothideomycetes genomes: a test case for predicting lifestyles and emergence of pathogens.</title>
        <authorList>
            <person name="Haridas S."/>
            <person name="Albert R."/>
            <person name="Binder M."/>
            <person name="Bloem J."/>
            <person name="Labutti K."/>
            <person name="Salamov A."/>
            <person name="Andreopoulos B."/>
            <person name="Baker S."/>
            <person name="Barry K."/>
            <person name="Bills G."/>
            <person name="Bluhm B."/>
            <person name="Cannon C."/>
            <person name="Castanera R."/>
            <person name="Culley D."/>
            <person name="Daum C."/>
            <person name="Ezra D."/>
            <person name="Gonzalez J."/>
            <person name="Henrissat B."/>
            <person name="Kuo A."/>
            <person name="Liang C."/>
            <person name="Lipzen A."/>
            <person name="Lutzoni F."/>
            <person name="Magnuson J."/>
            <person name="Mondo S."/>
            <person name="Nolan M."/>
            <person name="Ohm R."/>
            <person name="Pangilinan J."/>
            <person name="Park H.-J."/>
            <person name="Ramirez L."/>
            <person name="Alfaro M."/>
            <person name="Sun H."/>
            <person name="Tritt A."/>
            <person name="Yoshinaga Y."/>
            <person name="Zwiers L.-H."/>
            <person name="Turgeon B."/>
            <person name="Goodwin S."/>
            <person name="Spatafora J."/>
            <person name="Crous P."/>
            <person name="Grigoriev I."/>
        </authorList>
    </citation>
    <scope>NUCLEOTIDE SEQUENCE</scope>
    <source>
        <strain evidence="8">CBS 133067</strain>
    </source>
</reference>
<protein>
    <submittedName>
        <fullName evidence="8">RNA-binding domain-containing protein</fullName>
    </submittedName>
</protein>
<feature type="compositionally biased region" description="Basic and acidic residues" evidence="6">
    <location>
        <begin position="701"/>
        <end position="715"/>
    </location>
</feature>
<dbReference type="InterPro" id="IPR000504">
    <property type="entry name" value="RRM_dom"/>
</dbReference>
<feature type="region of interest" description="Disordered" evidence="6">
    <location>
        <begin position="114"/>
        <end position="153"/>
    </location>
</feature>
<dbReference type="Proteomes" id="UP000799772">
    <property type="component" value="Unassembled WGS sequence"/>
</dbReference>
<evidence type="ECO:0000256" key="6">
    <source>
        <dbReference type="SAM" id="MobiDB-lite"/>
    </source>
</evidence>
<feature type="domain" description="RRM" evidence="7">
    <location>
        <begin position="315"/>
        <end position="423"/>
    </location>
</feature>
<feature type="compositionally biased region" description="Basic and acidic residues" evidence="6">
    <location>
        <begin position="665"/>
        <end position="674"/>
    </location>
</feature>
<feature type="region of interest" description="Disordered" evidence="6">
    <location>
        <begin position="284"/>
        <end position="315"/>
    </location>
</feature>
<evidence type="ECO:0000256" key="3">
    <source>
        <dbReference type="ARBA" id="ARBA00022884"/>
    </source>
</evidence>
<feature type="domain" description="RRM" evidence="7">
    <location>
        <begin position="152"/>
        <end position="230"/>
    </location>
</feature>
<feature type="region of interest" description="Disordered" evidence="6">
    <location>
        <begin position="1"/>
        <end position="42"/>
    </location>
</feature>